<dbReference type="SMART" id="SM00398">
    <property type="entry name" value="HMG"/>
    <property type="match status" value="2"/>
</dbReference>
<gene>
    <name evidence="5" type="ORF">RFULGI_LOCUS5736</name>
</gene>
<sequence length="247" mass="28574">MENLFRSLNSGHVISVGLLRQYATAKTSTRTKAPKSTTGKPRTTKQKSTATKKTTTKARTKTKTAKPIDDGPVPEGPKNPGTPYIIFFTDFYKQFKPENATLKVTEIGRIAGEKWRSLSNDEKEAYWEKYRNAKSKYEDDFKAWKDSLTSKDIVRVNERRKLGKLKGKHVRLLKDSRKPKRPRTAFIHFVSANKNFDESKTLIEQTQELVERWKSMSPEEKKPFEDLYAQEKAIYDSEILVYKKSLE</sequence>
<proteinExistence type="predicted"/>
<comment type="caution">
    <text evidence="5">The sequence shown here is derived from an EMBL/GenBank/DDBJ whole genome shotgun (WGS) entry which is preliminary data.</text>
</comment>
<dbReference type="Gene3D" id="1.10.30.10">
    <property type="entry name" value="High mobility group box domain"/>
    <property type="match status" value="2"/>
</dbReference>
<dbReference type="GO" id="GO:0003677">
    <property type="term" value="F:DNA binding"/>
    <property type="evidence" value="ECO:0007669"/>
    <property type="project" value="UniProtKB-UniRule"/>
</dbReference>
<evidence type="ECO:0000256" key="3">
    <source>
        <dbReference type="SAM" id="MobiDB-lite"/>
    </source>
</evidence>
<dbReference type="Proteomes" id="UP000789396">
    <property type="component" value="Unassembled WGS sequence"/>
</dbReference>
<dbReference type="InterPro" id="IPR050342">
    <property type="entry name" value="HMGB"/>
</dbReference>
<evidence type="ECO:0000256" key="1">
    <source>
        <dbReference type="ARBA" id="ARBA00023125"/>
    </source>
</evidence>
<dbReference type="Pfam" id="PF00505">
    <property type="entry name" value="HMG_box"/>
    <property type="match status" value="2"/>
</dbReference>
<dbReference type="SUPFAM" id="SSF47095">
    <property type="entry name" value="HMG-box"/>
    <property type="match status" value="2"/>
</dbReference>
<feature type="DNA-binding region" description="HMG box" evidence="2">
    <location>
        <begin position="179"/>
        <end position="243"/>
    </location>
</feature>
<accession>A0A9N9G345</accession>
<evidence type="ECO:0000256" key="2">
    <source>
        <dbReference type="PROSITE-ProRule" id="PRU00267"/>
    </source>
</evidence>
<name>A0A9N9G345_9GLOM</name>
<feature type="domain" description="HMG box" evidence="4">
    <location>
        <begin position="77"/>
        <end position="145"/>
    </location>
</feature>
<dbReference type="PROSITE" id="PS50118">
    <property type="entry name" value="HMG_BOX_2"/>
    <property type="match status" value="2"/>
</dbReference>
<organism evidence="5 6">
    <name type="scientific">Racocetra fulgida</name>
    <dbReference type="NCBI Taxonomy" id="60492"/>
    <lineage>
        <taxon>Eukaryota</taxon>
        <taxon>Fungi</taxon>
        <taxon>Fungi incertae sedis</taxon>
        <taxon>Mucoromycota</taxon>
        <taxon>Glomeromycotina</taxon>
        <taxon>Glomeromycetes</taxon>
        <taxon>Diversisporales</taxon>
        <taxon>Gigasporaceae</taxon>
        <taxon>Racocetra</taxon>
    </lineage>
</organism>
<keyword evidence="1 2" id="KW-0238">DNA-binding</keyword>
<dbReference type="InterPro" id="IPR009071">
    <property type="entry name" value="HMG_box_dom"/>
</dbReference>
<feature type="compositionally biased region" description="Basic residues" evidence="3">
    <location>
        <begin position="54"/>
        <end position="64"/>
    </location>
</feature>
<feature type="compositionally biased region" description="Polar residues" evidence="3">
    <location>
        <begin position="26"/>
        <end position="41"/>
    </location>
</feature>
<evidence type="ECO:0000313" key="5">
    <source>
        <dbReference type="EMBL" id="CAG8578240.1"/>
    </source>
</evidence>
<dbReference type="InterPro" id="IPR036910">
    <property type="entry name" value="HMG_box_dom_sf"/>
</dbReference>
<dbReference type="AlphaFoldDB" id="A0A9N9G345"/>
<evidence type="ECO:0000259" key="4">
    <source>
        <dbReference type="PROSITE" id="PS50118"/>
    </source>
</evidence>
<evidence type="ECO:0000313" key="6">
    <source>
        <dbReference type="Proteomes" id="UP000789396"/>
    </source>
</evidence>
<keyword evidence="6" id="KW-1185">Reference proteome</keyword>
<protein>
    <submittedName>
        <fullName evidence="5">5733_t:CDS:1</fullName>
    </submittedName>
</protein>
<feature type="domain" description="HMG box" evidence="4">
    <location>
        <begin position="179"/>
        <end position="243"/>
    </location>
</feature>
<keyword evidence="2" id="KW-0539">Nucleus</keyword>
<reference evidence="5" key="1">
    <citation type="submission" date="2021-06" db="EMBL/GenBank/DDBJ databases">
        <authorList>
            <person name="Kallberg Y."/>
            <person name="Tangrot J."/>
            <person name="Rosling A."/>
        </authorList>
    </citation>
    <scope>NUCLEOTIDE SEQUENCE</scope>
    <source>
        <strain evidence="5">IN212</strain>
    </source>
</reference>
<feature type="DNA-binding region" description="HMG box" evidence="2">
    <location>
        <begin position="77"/>
        <end position="145"/>
    </location>
</feature>
<dbReference type="PANTHER" id="PTHR48112">
    <property type="entry name" value="HIGH MOBILITY GROUP PROTEIN DSP1"/>
    <property type="match status" value="1"/>
</dbReference>
<feature type="region of interest" description="Disordered" evidence="3">
    <location>
        <begin position="26"/>
        <end position="79"/>
    </location>
</feature>
<dbReference type="CDD" id="cd00084">
    <property type="entry name" value="HMG-box_SF"/>
    <property type="match status" value="1"/>
</dbReference>
<dbReference type="OrthoDB" id="5550281at2759"/>
<dbReference type="GO" id="GO:0005634">
    <property type="term" value="C:nucleus"/>
    <property type="evidence" value="ECO:0007669"/>
    <property type="project" value="UniProtKB-UniRule"/>
</dbReference>
<dbReference type="EMBL" id="CAJVPZ010006814">
    <property type="protein sequence ID" value="CAG8578240.1"/>
    <property type="molecule type" value="Genomic_DNA"/>
</dbReference>